<dbReference type="EMBL" id="JAENHL010000006">
    <property type="protein sequence ID" value="MBK1866891.1"/>
    <property type="molecule type" value="Genomic_DNA"/>
</dbReference>
<accession>A0ACC5R2L0</accession>
<gene>
    <name evidence="1" type="ORF">JHL16_11045</name>
</gene>
<evidence type="ECO:0000313" key="1">
    <source>
        <dbReference type="EMBL" id="MBK1866891.1"/>
    </source>
</evidence>
<sequence>MEQIGLINLGLLFLALLILVGIASSLIATRFGAPLLLVFLIIGMLAGEDGPGGIVFNDYRLTYMVGTVSLAIILFDGGLRTRLAVFRGSLLPASLLATVGVVITAALTGALACLVLGLSWLEGLLLGAIVSSTDAAAVFFLMRAGGLQLRRRVAAALEIESGTNDPFAVFLTIVLVELILLGPHGSSMDVVILLVRQVAIGTVAGVVGGYLLVQALNRMALPSGLHPLFAITAALAIYAAAASVEGSGFLAVYLAGLVLGNRPTRAFPSILTFHDAATWLCQILMFLVLGLLVTPSKLLGYLLPAILIAVFLIVIARPVAVWLCLWPFSFTAREKSFISWVGLRGAVSIFLAAIPTLSGVANAELYFNVAFVAVFISLLVQGWTLTAVARGLGVALTETAPETQRVEIDLPGQTNREMVGFPIIANSPILTRTDLPTWVQPIMVARDEKVVTWAEAKTLVPGDYAYFLVPTERAQRLDRLFAPSDAIQSHHPVAAFNFTGDISLKELATAYGLAVPEDIEGLTITEAFRLRCEDRIGMGDRIQMGPASLTVSELDGEDVKQASLEIDEVELPPGKTAVPLSKFGLGQLQAFVARLAERLNPIAKKSP</sequence>
<organism evidence="1 2">
    <name type="scientific">Taklimakanibacter albus</name>
    <dbReference type="NCBI Taxonomy" id="2800327"/>
    <lineage>
        <taxon>Bacteria</taxon>
        <taxon>Pseudomonadati</taxon>
        <taxon>Pseudomonadota</taxon>
        <taxon>Alphaproteobacteria</taxon>
        <taxon>Hyphomicrobiales</taxon>
        <taxon>Aestuariivirgaceae</taxon>
        <taxon>Taklimakanibacter</taxon>
    </lineage>
</organism>
<comment type="caution">
    <text evidence="1">The sequence shown here is derived from an EMBL/GenBank/DDBJ whole genome shotgun (WGS) entry which is preliminary data.</text>
</comment>
<protein>
    <submittedName>
        <fullName evidence="1">Potassium/proton antiporter</fullName>
    </submittedName>
</protein>
<reference evidence="1" key="1">
    <citation type="submission" date="2021-01" db="EMBL/GenBank/DDBJ databases">
        <authorList>
            <person name="Sun Q."/>
        </authorList>
    </citation>
    <scope>NUCLEOTIDE SEQUENCE</scope>
    <source>
        <strain evidence="1">YIM B02566</strain>
    </source>
</reference>
<keyword evidence="2" id="KW-1185">Reference proteome</keyword>
<dbReference type="Proteomes" id="UP000616151">
    <property type="component" value="Unassembled WGS sequence"/>
</dbReference>
<proteinExistence type="predicted"/>
<name>A0ACC5R2L0_9HYPH</name>
<evidence type="ECO:0000313" key="2">
    <source>
        <dbReference type="Proteomes" id="UP000616151"/>
    </source>
</evidence>